<evidence type="ECO:0000313" key="1">
    <source>
        <dbReference type="EMBL" id="RDH85841.1"/>
    </source>
</evidence>
<dbReference type="EMBL" id="QFXE01000011">
    <property type="protein sequence ID" value="RDH85841.1"/>
    <property type="molecule type" value="Genomic_DNA"/>
</dbReference>
<sequence length="346" mass="39168">MRDKECQLLFVVGASRSGTTMLNRILGQHPAILALNELHFFGELWDPRQRDPNWNRAMAEDAAAVLLQRVRHGIFSGAPNADAREQAGRLIADLYQQQPTDNFPAAALFRHVLSHLPERDGEMLITDQTPRNIFYAAELLEQFPESRVVQIVRDPRAVLFSQRKRWTKKWRGAASMPWKNVLRVLANYHPLTMIKLWSKAVRQGHNLKGHPRYHELKFESLTQEPKEQLTSLCSFLGIPFDEGMLDVPQVGSSHSEHNIEKRGISASYSADWRGHLPKGDILIAEKAAAGLMQELGYEPVARSGWYPWLVLPLLRLPLHVLGAVIANPKRTLIQLRALLGGGKETQ</sequence>
<dbReference type="AlphaFoldDB" id="A0A370DLR3"/>
<gene>
    <name evidence="1" type="ORF">DIZ78_09625</name>
</gene>
<dbReference type="PANTHER" id="PTHR10704">
    <property type="entry name" value="CARBOHYDRATE SULFOTRANSFERASE"/>
    <property type="match status" value="1"/>
</dbReference>
<dbReference type="InterPro" id="IPR027417">
    <property type="entry name" value="P-loop_NTPase"/>
</dbReference>
<dbReference type="GO" id="GO:0001517">
    <property type="term" value="F:N-acetylglucosamine 6-O-sulfotransferase activity"/>
    <property type="evidence" value="ECO:0007669"/>
    <property type="project" value="TreeGrafter"/>
</dbReference>
<name>A0A370DLR3_9GAMM</name>
<dbReference type="GO" id="GO:0006790">
    <property type="term" value="P:sulfur compound metabolic process"/>
    <property type="evidence" value="ECO:0007669"/>
    <property type="project" value="TreeGrafter"/>
</dbReference>
<organism evidence="1 2">
    <name type="scientific">endosymbiont of Escarpia spicata</name>
    <dbReference type="NCBI Taxonomy" id="2200908"/>
    <lineage>
        <taxon>Bacteria</taxon>
        <taxon>Pseudomonadati</taxon>
        <taxon>Pseudomonadota</taxon>
        <taxon>Gammaproteobacteria</taxon>
        <taxon>sulfur-oxidizing symbionts</taxon>
    </lineage>
</organism>
<dbReference type="GO" id="GO:0006044">
    <property type="term" value="P:N-acetylglucosamine metabolic process"/>
    <property type="evidence" value="ECO:0007669"/>
    <property type="project" value="TreeGrafter"/>
</dbReference>
<keyword evidence="2" id="KW-1185">Reference proteome</keyword>
<reference evidence="1 2" key="1">
    <citation type="journal article" date="2018" name="ISME J.">
        <title>Endosymbiont genomes yield clues of tubeworm success.</title>
        <authorList>
            <person name="Li Y."/>
            <person name="Liles M.R."/>
            <person name="Halanych K.M."/>
        </authorList>
    </citation>
    <scope>NUCLEOTIDE SEQUENCE [LARGE SCALE GENOMIC DNA]</scope>
    <source>
        <strain evidence="1">A1462</strain>
    </source>
</reference>
<proteinExistence type="predicted"/>
<protein>
    <recommendedName>
        <fullName evidence="3">Sulfotransferase</fullName>
    </recommendedName>
</protein>
<dbReference type="PANTHER" id="PTHR10704:SF44">
    <property type="entry name" value="LD35051P-RELATED"/>
    <property type="match status" value="1"/>
</dbReference>
<evidence type="ECO:0000313" key="2">
    <source>
        <dbReference type="Proteomes" id="UP000254771"/>
    </source>
</evidence>
<comment type="caution">
    <text evidence="1">The sequence shown here is derived from an EMBL/GenBank/DDBJ whole genome shotgun (WGS) entry which is preliminary data.</text>
</comment>
<dbReference type="InterPro" id="IPR051135">
    <property type="entry name" value="Gal/GlcNAc/GalNAc_ST"/>
</dbReference>
<dbReference type="SUPFAM" id="SSF52540">
    <property type="entry name" value="P-loop containing nucleoside triphosphate hydrolases"/>
    <property type="match status" value="1"/>
</dbReference>
<dbReference type="Proteomes" id="UP000254771">
    <property type="component" value="Unassembled WGS sequence"/>
</dbReference>
<dbReference type="Gene3D" id="3.40.50.300">
    <property type="entry name" value="P-loop containing nucleotide triphosphate hydrolases"/>
    <property type="match status" value="1"/>
</dbReference>
<evidence type="ECO:0008006" key="3">
    <source>
        <dbReference type="Google" id="ProtNLM"/>
    </source>
</evidence>
<dbReference type="Pfam" id="PF13469">
    <property type="entry name" value="Sulfotransfer_3"/>
    <property type="match status" value="1"/>
</dbReference>
<accession>A0A370DLR3</accession>